<name>A0A482W6T2_ASBVE</name>
<dbReference type="EMBL" id="QDEB01026954">
    <property type="protein sequence ID" value="RZC40333.1"/>
    <property type="molecule type" value="Genomic_DNA"/>
</dbReference>
<feature type="signal peptide" evidence="15">
    <location>
        <begin position="1"/>
        <end position="21"/>
    </location>
</feature>
<dbReference type="AlphaFoldDB" id="A0A482W6T2"/>
<dbReference type="Proteomes" id="UP000292052">
    <property type="component" value="Unassembled WGS sequence"/>
</dbReference>
<gene>
    <name evidence="16" type="ORF">BDFB_010406</name>
</gene>
<evidence type="ECO:0000256" key="15">
    <source>
        <dbReference type="SAM" id="SignalP"/>
    </source>
</evidence>
<keyword evidence="7" id="KW-0812">Transmembrane</keyword>
<evidence type="ECO:0000256" key="4">
    <source>
        <dbReference type="ARBA" id="ARBA00011819"/>
    </source>
</evidence>
<evidence type="ECO:0000256" key="8">
    <source>
        <dbReference type="ARBA" id="ARBA00022729"/>
    </source>
</evidence>
<evidence type="ECO:0000256" key="9">
    <source>
        <dbReference type="ARBA" id="ARBA00022824"/>
    </source>
</evidence>
<evidence type="ECO:0000256" key="7">
    <source>
        <dbReference type="ARBA" id="ARBA00022692"/>
    </source>
</evidence>
<comment type="subcellular location">
    <subcellularLocation>
        <location evidence="2">Endoplasmic reticulum membrane</location>
        <topology evidence="2">Single-pass type I membrane protein</topology>
    </subcellularLocation>
</comment>
<keyword evidence="12" id="KW-0472">Membrane</keyword>
<keyword evidence="17" id="KW-1185">Reference proteome</keyword>
<comment type="similarity">
    <text evidence="3">Belongs to the TRAP-delta family.</text>
</comment>
<keyword evidence="9" id="KW-0256">Endoplasmic reticulum</keyword>
<evidence type="ECO:0000256" key="1">
    <source>
        <dbReference type="ARBA" id="ARBA00002838"/>
    </source>
</evidence>
<evidence type="ECO:0000313" key="17">
    <source>
        <dbReference type="Proteomes" id="UP000292052"/>
    </source>
</evidence>
<evidence type="ECO:0000256" key="13">
    <source>
        <dbReference type="ARBA" id="ARBA00023157"/>
    </source>
</evidence>
<evidence type="ECO:0000256" key="14">
    <source>
        <dbReference type="ARBA" id="ARBA00031791"/>
    </source>
</evidence>
<keyword evidence="6" id="KW-1017">Isopeptide bond</keyword>
<evidence type="ECO:0000256" key="11">
    <source>
        <dbReference type="ARBA" id="ARBA00022989"/>
    </source>
</evidence>
<feature type="chain" id="PRO_5019797466" description="Translocon-associated protein subunit delta" evidence="15">
    <location>
        <begin position="22"/>
        <end position="155"/>
    </location>
</feature>
<dbReference type="InterPro" id="IPR008855">
    <property type="entry name" value="TRAP-delta"/>
</dbReference>
<dbReference type="STRING" id="1661398.A0A482W6T2"/>
<comment type="caution">
    <text evidence="16">The sequence shown here is derived from an EMBL/GenBank/DDBJ whole genome shotgun (WGS) entry which is preliminary data.</text>
</comment>
<keyword evidence="10" id="KW-0832">Ubl conjugation</keyword>
<sequence length="155" mass="16431">MPKRFLVPFFLLFCIGGAVSSCESPEIISSTYTTEDATVLTHIAYISEFTVKCGSGSVSNLYALMGGAVQPIGVIGPSKYQISWTEEVKSARTGDITIKIYDDDGFALLRKAQRAGEDLDGPKAAAFPDSGTDPTISASTGCSMANCLPQCDRTV</sequence>
<evidence type="ECO:0000256" key="2">
    <source>
        <dbReference type="ARBA" id="ARBA00004115"/>
    </source>
</evidence>
<keyword evidence="13" id="KW-1015">Disulfide bond</keyword>
<keyword evidence="11" id="KW-1133">Transmembrane helix</keyword>
<evidence type="ECO:0000313" key="16">
    <source>
        <dbReference type="EMBL" id="RZC40333.1"/>
    </source>
</evidence>
<protein>
    <recommendedName>
        <fullName evidence="5">Translocon-associated protein subunit delta</fullName>
    </recommendedName>
    <alternativeName>
        <fullName evidence="14">Signal sequence receptor subunit delta</fullName>
    </alternativeName>
</protein>
<evidence type="ECO:0000256" key="3">
    <source>
        <dbReference type="ARBA" id="ARBA00009294"/>
    </source>
</evidence>
<dbReference type="PANTHER" id="PTHR12731">
    <property type="entry name" value="TRANSLOCON-ASSOCIATED PROTEIN, DELTA SUBUNIT"/>
    <property type="match status" value="1"/>
</dbReference>
<dbReference type="PANTHER" id="PTHR12731:SF1">
    <property type="entry name" value="TRANSLOCON-ASSOCIATED PROTEIN SUBUNIT DELTA"/>
    <property type="match status" value="1"/>
</dbReference>
<dbReference type="OrthoDB" id="10055808at2759"/>
<organism evidence="16 17">
    <name type="scientific">Asbolus verrucosus</name>
    <name type="common">Desert ironclad beetle</name>
    <dbReference type="NCBI Taxonomy" id="1661398"/>
    <lineage>
        <taxon>Eukaryota</taxon>
        <taxon>Metazoa</taxon>
        <taxon>Ecdysozoa</taxon>
        <taxon>Arthropoda</taxon>
        <taxon>Hexapoda</taxon>
        <taxon>Insecta</taxon>
        <taxon>Pterygota</taxon>
        <taxon>Neoptera</taxon>
        <taxon>Endopterygota</taxon>
        <taxon>Coleoptera</taxon>
        <taxon>Polyphaga</taxon>
        <taxon>Cucujiformia</taxon>
        <taxon>Tenebrionidae</taxon>
        <taxon>Pimeliinae</taxon>
        <taxon>Asbolus</taxon>
    </lineage>
</organism>
<evidence type="ECO:0000256" key="6">
    <source>
        <dbReference type="ARBA" id="ARBA00022499"/>
    </source>
</evidence>
<proteinExistence type="inferred from homology"/>
<keyword evidence="8 15" id="KW-0732">Signal</keyword>
<dbReference type="PROSITE" id="PS51257">
    <property type="entry name" value="PROKAR_LIPOPROTEIN"/>
    <property type="match status" value="1"/>
</dbReference>
<evidence type="ECO:0000256" key="10">
    <source>
        <dbReference type="ARBA" id="ARBA00022843"/>
    </source>
</evidence>
<dbReference type="Pfam" id="PF05404">
    <property type="entry name" value="TRAP-delta"/>
    <property type="match status" value="1"/>
</dbReference>
<comment type="subunit">
    <text evidence="4">Heterotetramer of TRAP-alpha, TRAP-beta, TRAP-delta and TRAP-gamma.</text>
</comment>
<accession>A0A482W6T2</accession>
<evidence type="ECO:0000256" key="12">
    <source>
        <dbReference type="ARBA" id="ARBA00023136"/>
    </source>
</evidence>
<dbReference type="GO" id="GO:0005789">
    <property type="term" value="C:endoplasmic reticulum membrane"/>
    <property type="evidence" value="ECO:0007669"/>
    <property type="project" value="UniProtKB-SubCell"/>
</dbReference>
<reference evidence="16 17" key="1">
    <citation type="submission" date="2017-03" db="EMBL/GenBank/DDBJ databases">
        <title>Genome of the blue death feigning beetle - Asbolus verrucosus.</title>
        <authorList>
            <person name="Rider S.D."/>
        </authorList>
    </citation>
    <scope>NUCLEOTIDE SEQUENCE [LARGE SCALE GENOMIC DNA]</scope>
    <source>
        <strain evidence="16">Butters</strain>
        <tissue evidence="16">Head and leg muscle</tissue>
    </source>
</reference>
<evidence type="ECO:0000256" key="5">
    <source>
        <dbReference type="ARBA" id="ARBA00014387"/>
    </source>
</evidence>
<comment type="function">
    <text evidence="1">TRAP proteins are part of a complex whose function is to bind calcium to the ER membrane and thereby regulate the retention of ER resident proteins.</text>
</comment>